<dbReference type="Proteomes" id="UP000569329">
    <property type="component" value="Unassembled WGS sequence"/>
</dbReference>
<comment type="caution">
    <text evidence="3">The sequence shown here is derived from an EMBL/GenBank/DDBJ whole genome shotgun (WGS) entry which is preliminary data.</text>
</comment>
<reference evidence="3 4" key="1">
    <citation type="submission" date="2020-07" db="EMBL/GenBank/DDBJ databases">
        <title>Sequencing the genomes of 1000 actinobacteria strains.</title>
        <authorList>
            <person name="Klenk H.-P."/>
        </authorList>
    </citation>
    <scope>NUCLEOTIDE SEQUENCE [LARGE SCALE GENOMIC DNA]</scope>
    <source>
        <strain evidence="3 4">DSM 45975</strain>
    </source>
</reference>
<keyword evidence="2" id="KW-0812">Transmembrane</keyword>
<keyword evidence="4" id="KW-1185">Reference proteome</keyword>
<dbReference type="AlphaFoldDB" id="A0A839DZ40"/>
<evidence type="ECO:0000313" key="3">
    <source>
        <dbReference type="EMBL" id="MBA8826764.1"/>
    </source>
</evidence>
<evidence type="ECO:0000313" key="4">
    <source>
        <dbReference type="Proteomes" id="UP000569329"/>
    </source>
</evidence>
<evidence type="ECO:0000256" key="1">
    <source>
        <dbReference type="SAM" id="MobiDB-lite"/>
    </source>
</evidence>
<dbReference type="EMBL" id="JACGWZ010000006">
    <property type="protein sequence ID" value="MBA8826764.1"/>
    <property type="molecule type" value="Genomic_DNA"/>
</dbReference>
<keyword evidence="2" id="KW-0472">Membrane</keyword>
<feature type="transmembrane region" description="Helical" evidence="2">
    <location>
        <begin position="107"/>
        <end position="128"/>
    </location>
</feature>
<gene>
    <name evidence="3" type="ORF">FHX42_004143</name>
</gene>
<evidence type="ECO:0000256" key="2">
    <source>
        <dbReference type="SAM" id="Phobius"/>
    </source>
</evidence>
<feature type="transmembrane region" description="Helical" evidence="2">
    <location>
        <begin position="73"/>
        <end position="95"/>
    </location>
</feature>
<proteinExistence type="predicted"/>
<feature type="region of interest" description="Disordered" evidence="1">
    <location>
        <begin position="164"/>
        <end position="189"/>
    </location>
</feature>
<feature type="compositionally biased region" description="Basic and acidic residues" evidence="1">
    <location>
        <begin position="172"/>
        <end position="182"/>
    </location>
</feature>
<organism evidence="3 4">
    <name type="scientific">Halosaccharopolyspora lacisalsi</name>
    <dbReference type="NCBI Taxonomy" id="1000566"/>
    <lineage>
        <taxon>Bacteria</taxon>
        <taxon>Bacillati</taxon>
        <taxon>Actinomycetota</taxon>
        <taxon>Actinomycetes</taxon>
        <taxon>Pseudonocardiales</taxon>
        <taxon>Pseudonocardiaceae</taxon>
        <taxon>Halosaccharopolyspora</taxon>
    </lineage>
</organism>
<feature type="transmembrane region" description="Helical" evidence="2">
    <location>
        <begin position="140"/>
        <end position="160"/>
    </location>
</feature>
<keyword evidence="2" id="KW-1133">Transmembrane helix</keyword>
<sequence length="189" mass="21416">MSRMHQAWAEALQRGEQRRHRMAQRLPSWRTRPRRRALVALWLPVPLALIVLTLTLDWDNPVTSLVYLAVLAVWYPFWLVLRVLTTASAEAIVALLDEREVEVRNRLSFVSLSVLSTANLLIVFYLIFNHDDPLIAIRTAYLLIACILLAASVPTALLAWRMPDDDPEDLENPDRPADRAGNDEGGISA</sequence>
<protein>
    <submittedName>
        <fullName evidence="3">Uncharacterized protein</fullName>
    </submittedName>
</protein>
<name>A0A839DZ40_9PSEU</name>
<accession>A0A839DZ40</accession>
<dbReference type="RefSeq" id="WP_182545960.1">
    <property type="nucleotide sequence ID" value="NZ_JACGWZ010000006.1"/>
</dbReference>